<comment type="similarity">
    <text evidence="5">Belongs to the KRTAP type 19 family.</text>
</comment>
<reference evidence="7 8" key="1">
    <citation type="journal article" date="2019" name="PLoS ONE">
        <title>Genomic analyses reveal an absence of contemporary introgressive admixture between fin whales and blue whales, despite known hybrids.</title>
        <authorList>
            <person name="Westbury M.V."/>
            <person name="Petersen B."/>
            <person name="Lorenzen E.D."/>
        </authorList>
    </citation>
    <scope>NUCLEOTIDE SEQUENCE [LARGE SCALE GENOMIC DNA]</scope>
    <source>
        <strain evidence="7">FinWhale-01</strain>
    </source>
</reference>
<dbReference type="PANTHER" id="PTHR38140:SF5">
    <property type="entry name" value="KERATIN-ASSOCIATED PROTEIN 19-4-RELATED"/>
    <property type="match status" value="1"/>
</dbReference>
<dbReference type="PANTHER" id="PTHR38140">
    <property type="entry name" value="KERATIN-ASSOCIATED PROTEIN 19-3-RELATED"/>
    <property type="match status" value="1"/>
</dbReference>
<dbReference type="InterPro" id="IPR051528">
    <property type="entry name" value="KRTAP_type_19"/>
</dbReference>
<keyword evidence="8" id="KW-1185">Reference proteome</keyword>
<comment type="caution">
    <text evidence="7">The sequence shown here is derived from an EMBL/GenBank/DDBJ whole genome shotgun (WGS) entry which is preliminary data.</text>
</comment>
<evidence type="ECO:0000256" key="6">
    <source>
        <dbReference type="SAM" id="MobiDB-lite"/>
    </source>
</evidence>
<evidence type="ECO:0000256" key="5">
    <source>
        <dbReference type="ARBA" id="ARBA00038294"/>
    </source>
</evidence>
<evidence type="ECO:0000256" key="3">
    <source>
        <dbReference type="ARBA" id="ARBA00022737"/>
    </source>
</evidence>
<dbReference type="AlphaFoldDB" id="A0A643BME3"/>
<dbReference type="Proteomes" id="UP000437017">
    <property type="component" value="Unassembled WGS sequence"/>
</dbReference>
<keyword evidence="3" id="KW-0677">Repeat</keyword>
<evidence type="ECO:0000256" key="2">
    <source>
        <dbReference type="ARBA" id="ARBA00011662"/>
    </source>
</evidence>
<evidence type="ECO:0000256" key="1">
    <source>
        <dbReference type="ARBA" id="ARBA00003327"/>
    </source>
</evidence>
<comment type="subunit">
    <text evidence="2">Interacts with hair keratins.</text>
</comment>
<comment type="function">
    <text evidence="1">In the hair cortex, hair keratin intermediate filaments are embedded in an interfilamentous matrix, consisting of hair keratin-associated proteins (KRTAP), which are essential for the formation of a rigid and resistant hair shaft through their extensive disulfide bond cross-linking with abundant cysteine residues of hair keratins. The matrix proteins include the high-sulfur and high-glycine-tyrosine keratins.</text>
</comment>
<accession>A0A643BME3</accession>
<dbReference type="InterPro" id="IPR021743">
    <property type="entry name" value="KRTAP_type8/19/20/21/22"/>
</dbReference>
<evidence type="ECO:0000256" key="4">
    <source>
        <dbReference type="ARBA" id="ARBA00022744"/>
    </source>
</evidence>
<sequence length="105" mass="11454">MRNEWGSCMGPSGPGDTGSCLEQQTKVTTPDTMSRYRNYYGGLGFSYVGFGGLGFGNGFGRGSFCRLGYGCDFRDYGYGSGYGSFEYVCHGHPSFYGRYGFSSFC</sequence>
<dbReference type="GO" id="GO:0005882">
    <property type="term" value="C:intermediate filament"/>
    <property type="evidence" value="ECO:0007669"/>
    <property type="project" value="UniProtKB-KW"/>
</dbReference>
<dbReference type="Pfam" id="PF11759">
    <property type="entry name" value="KRTAP"/>
    <property type="match status" value="1"/>
</dbReference>
<dbReference type="GO" id="GO:0005829">
    <property type="term" value="C:cytosol"/>
    <property type="evidence" value="ECO:0007669"/>
    <property type="project" value="UniProtKB-ARBA"/>
</dbReference>
<keyword evidence="4" id="KW-0416">Keratin</keyword>
<dbReference type="EMBL" id="SGJD01008650">
    <property type="protein sequence ID" value="KAB0389132.1"/>
    <property type="molecule type" value="Genomic_DNA"/>
</dbReference>
<gene>
    <name evidence="7" type="ORF">E2I00_017825</name>
</gene>
<evidence type="ECO:0000313" key="7">
    <source>
        <dbReference type="EMBL" id="KAB0389132.1"/>
    </source>
</evidence>
<evidence type="ECO:0000313" key="8">
    <source>
        <dbReference type="Proteomes" id="UP000437017"/>
    </source>
</evidence>
<feature type="region of interest" description="Disordered" evidence="6">
    <location>
        <begin position="1"/>
        <end position="24"/>
    </location>
</feature>
<name>A0A643BME3_BALPH</name>
<organism evidence="7 8">
    <name type="scientific">Balaenoptera physalus</name>
    <name type="common">Fin whale</name>
    <name type="synonym">Balaena physalus</name>
    <dbReference type="NCBI Taxonomy" id="9770"/>
    <lineage>
        <taxon>Eukaryota</taxon>
        <taxon>Metazoa</taxon>
        <taxon>Chordata</taxon>
        <taxon>Craniata</taxon>
        <taxon>Vertebrata</taxon>
        <taxon>Euteleostomi</taxon>
        <taxon>Mammalia</taxon>
        <taxon>Eutheria</taxon>
        <taxon>Laurasiatheria</taxon>
        <taxon>Artiodactyla</taxon>
        <taxon>Whippomorpha</taxon>
        <taxon>Cetacea</taxon>
        <taxon>Mysticeti</taxon>
        <taxon>Balaenopteridae</taxon>
        <taxon>Balaenoptera</taxon>
    </lineage>
</organism>
<protein>
    <submittedName>
        <fullName evidence="7">Uncharacterized protein</fullName>
    </submittedName>
</protein>
<proteinExistence type="inferred from homology"/>